<keyword evidence="11" id="KW-1185">Reference proteome</keyword>
<feature type="transmembrane region" description="Helical" evidence="8">
    <location>
        <begin position="734"/>
        <end position="754"/>
    </location>
</feature>
<feature type="transmembrane region" description="Helical" evidence="8">
    <location>
        <begin position="1247"/>
        <end position="1269"/>
    </location>
</feature>
<feature type="transmembrane region" description="Helical" evidence="8">
    <location>
        <begin position="704"/>
        <end position="728"/>
    </location>
</feature>
<keyword evidence="2 8" id="KW-0812">Transmembrane</keyword>
<feature type="domain" description="ABC transporter" evidence="9">
    <location>
        <begin position="1682"/>
        <end position="1900"/>
    </location>
</feature>
<dbReference type="Pfam" id="PF00005">
    <property type="entry name" value="ABC_tran"/>
    <property type="match status" value="2"/>
</dbReference>
<feature type="transmembrane region" description="Helical" evidence="8">
    <location>
        <begin position="1528"/>
        <end position="1554"/>
    </location>
</feature>
<dbReference type="GO" id="GO:0140359">
    <property type="term" value="F:ABC-type transporter activity"/>
    <property type="evidence" value="ECO:0007669"/>
    <property type="project" value="InterPro"/>
</dbReference>
<dbReference type="FunFam" id="3.40.50.300:FF:001574">
    <property type="entry name" value="Uncharacterized protein, isoform C"/>
    <property type="match status" value="1"/>
</dbReference>
<dbReference type="EnsemblMetazoa" id="SCAU000611-RA">
    <property type="protein sequence ID" value="SCAU000611-PA"/>
    <property type="gene ID" value="SCAU000611"/>
</dbReference>
<keyword evidence="6 8" id="KW-0472">Membrane</keyword>
<accession>A0A1I8NNG0</accession>
<feature type="compositionally biased region" description="Acidic residues" evidence="7">
    <location>
        <begin position="486"/>
        <end position="499"/>
    </location>
</feature>
<dbReference type="FunFam" id="3.40.50.300:FF:001253">
    <property type="entry name" value="ATP-binding cassette protein subfamily A, member 10"/>
    <property type="match status" value="1"/>
</dbReference>
<dbReference type="GO" id="GO:0016020">
    <property type="term" value="C:membrane"/>
    <property type="evidence" value="ECO:0007669"/>
    <property type="project" value="UniProtKB-SubCell"/>
</dbReference>
<feature type="transmembrane region" description="Helical" evidence="8">
    <location>
        <begin position="1461"/>
        <end position="1486"/>
    </location>
</feature>
<name>A0A1I8NNG0_STOCA</name>
<keyword evidence="3" id="KW-0547">Nucleotide-binding</keyword>
<feature type="transmembrane region" description="Helical" evidence="8">
    <location>
        <begin position="1498"/>
        <end position="1516"/>
    </location>
</feature>
<dbReference type="SUPFAM" id="SSF52540">
    <property type="entry name" value="P-loop containing nucleoside triphosphate hydrolases"/>
    <property type="match status" value="2"/>
</dbReference>
<evidence type="ECO:0000256" key="7">
    <source>
        <dbReference type="SAM" id="MobiDB-lite"/>
    </source>
</evidence>
<dbReference type="Pfam" id="PF12698">
    <property type="entry name" value="ABC2_membrane_3"/>
    <property type="match status" value="1"/>
</dbReference>
<feature type="transmembrane region" description="Helical" evidence="8">
    <location>
        <begin position="761"/>
        <end position="789"/>
    </location>
</feature>
<evidence type="ECO:0000256" key="8">
    <source>
        <dbReference type="SAM" id="Phobius"/>
    </source>
</evidence>
<dbReference type="STRING" id="35570.A0A1I8NNG0"/>
<dbReference type="GO" id="GO:0005319">
    <property type="term" value="F:lipid transporter activity"/>
    <property type="evidence" value="ECO:0007669"/>
    <property type="project" value="TreeGrafter"/>
</dbReference>
<proteinExistence type="predicted"/>
<reference evidence="10" key="1">
    <citation type="submission" date="2020-05" db="UniProtKB">
        <authorList>
            <consortium name="EnsemblMetazoa"/>
        </authorList>
    </citation>
    <scope>IDENTIFICATION</scope>
    <source>
        <strain evidence="10">USDA</strain>
    </source>
</reference>
<dbReference type="PANTHER" id="PTHR19229">
    <property type="entry name" value="ATP-BINDING CASSETTE TRANSPORTER SUBFAMILY A ABCA"/>
    <property type="match status" value="1"/>
</dbReference>
<dbReference type="PANTHER" id="PTHR19229:SF241">
    <property type="entry name" value="ABC TRANSPORTER DOMAIN-CONTAINING PROTEIN"/>
    <property type="match status" value="1"/>
</dbReference>
<dbReference type="InterPro" id="IPR003593">
    <property type="entry name" value="AAA+_ATPase"/>
</dbReference>
<feature type="transmembrane region" description="Helical" evidence="8">
    <location>
        <begin position="1614"/>
        <end position="1635"/>
    </location>
</feature>
<organism evidence="10 11">
    <name type="scientific">Stomoxys calcitrans</name>
    <name type="common">Stable fly</name>
    <name type="synonym">Conops calcitrans</name>
    <dbReference type="NCBI Taxonomy" id="35570"/>
    <lineage>
        <taxon>Eukaryota</taxon>
        <taxon>Metazoa</taxon>
        <taxon>Ecdysozoa</taxon>
        <taxon>Arthropoda</taxon>
        <taxon>Hexapoda</taxon>
        <taxon>Insecta</taxon>
        <taxon>Pterygota</taxon>
        <taxon>Neoptera</taxon>
        <taxon>Endopterygota</taxon>
        <taxon>Diptera</taxon>
        <taxon>Brachycera</taxon>
        <taxon>Muscomorpha</taxon>
        <taxon>Muscoidea</taxon>
        <taxon>Muscidae</taxon>
        <taxon>Stomoxys</taxon>
    </lineage>
</organism>
<evidence type="ECO:0000256" key="6">
    <source>
        <dbReference type="ARBA" id="ARBA00023136"/>
    </source>
</evidence>
<feature type="transmembrane region" description="Helical" evidence="8">
    <location>
        <begin position="29"/>
        <end position="48"/>
    </location>
</feature>
<sequence length="2152" mass="243999">MKFLKANISWSQIQAILRKDFLVRWRQKWLMALQILWPLVIFLLPYLIRLKFTPVHKDSCQFPTRQLPTARQTLPGMLSYICTLENKCKSTDTYDEYEFLPKSPVKPVVDVVQILINDDGLFKILVELPEKANFISAVTTLVTNSHFGEIRENIGKVVDMIPEVRKTLNGTFDIKTLFSNRKTFVKAGNLICGYPFPSIDTIPLVSDILESQDFSKVNDDEINAMPTPYCKKLYLDVTRSNYGKITWESVKPIIQGKILFAPNNADTNSIMALSNTTFQEINRLKQLSVAFEQILLKLKTPGDFQNGFNALIELAKTPFVRSVIGDEIDLDQMEAVIERIRTDPVIEDVVVTIRKLLECFSADRFLAFDSEEELRRQAFEMNHKRMFYAAIYFNDTQSDNVAYKLHMDTQNTQPTIENKNRFWFPGPSGSMLLDLKYHRGFVQIKHSLDLGIIRHKKEKLREQGLLEPPTTPKPPGPLFTVHIETGDDEEDDEDDDDEWSTNSNSTTAVLGSTKPKNQTLISSVVSGIGIDVGNVTKKPLVSVTETTPMTPSDDDTTNMPELDEEATTDLPLEATTESIDNEIITTLLPQLSDELLDNLENGEILKRQKRQGFADLFSSFSSQVEETYKFEIDKLKYFTKQFPYPAYTKDDFKTGIYLAQAIQLAFFIGLVAEIASSVRHLIWMRESKNSMIMRAMGLKSCSEVTSWCLVTFLELLVIFIMVAIVLYTGGMIVYTKWIFTMIYLCAFGACLISFCYMCSTFFVTATIGAVATTVLFFITFCPYIIVLIFDSKLNSLQNFLINLSFTTAYAHGWSHIMRMELQEVGLSFEAAFREGLRGEYGFAFFMIILDTIIYAVIGYIHQRFKDDDNRFVEVQREELDTSVGATLTNVTKVYNETKYAVTDISLSFPRDKVTCLLGRNGAGKSTIIKMLTGQVVQSTGRVILSQAMSSGKEYDKVGVCSQDNILIPNLTAREHLELYAKIKLKRNYESEVQKTLKDLNFGKHENYQASQLSGGYKRRLCVAISFIASPNVVILDEPCNGVDNKARKDIWDLIERLRKGRAVIFATHFLDEAEYLSDVIVIMKNGKIIAKHNPETLKNHCTSFYEVSMNSCDSQTSNMIVDKANKLLTNYRQLDKTSSTDLSLRISYDQPNYNSSEYLSYLQELQGEGRIKDLGIESENLEQVFKNLDKHAANGTTNGHVMGNDLLKNAKLKRELGWDMVSEKNLHRCTAMRQLFWKRLVHFSRNYRMLLCVIVLPALFEICAMWFVAQRLEDDFDKTIKLSRQLYPKTTQMLSMEKSLAFTQDVYSNMKQDCAAGADLTCKEFPNTEKSFYWILKSLNEYQEKRYGGYTFNESKSMVWYNNKGYHAMVAWLNDMNSYLMQVETNNTNFKITSYNEPWELGFLELSTTSILRQAGDSCLAFILLIAFSMVVAVASVYLVNERVKGEKLQQRLCGVDAATYWGVAFIWDFLILIIGIFVCCSVILAFDMPVFTDLQQLWGVIVLALFFGFACIPGVHVFEKCFNDSSVAIVGIFIINIIIPLFTLSTIVLLGVVGDTPAWDEWRHFLNHRLFIIFPQHALGDGLLELCKNYMVSLTFRRYGIDSYKNPVNSDLLQVHFTSLGVVGIFFLVLNVLLESGLLGDWKEKIMQHLGSSKHKHLEELKVISIQNSLKRNDKDDLYALKVDNLSKTYGNGQYAVSNVTFSVKSGECFGLLGKNGAGKSTIFKMLSGQLRPSAGHIIYDNPEISYCPQTNTLDDLLTVRECIEFYGKLRRINDLPKLVAGILESFQLESYRDVLVKNLSGGNRRKLTVATACCGRTSVVLMDEPTSDMDPVTRAIVYRTIDDLLAEKRAIVLTSHSISEIDLICHRIAVLKDGQMLTCSSPESLKAQFGGYYNVTVYCDQNKLRDLEKEILRQFPFAKDLQVHAHSIKFSIKVENPTNVNGKQKENGIDLPEELKKAENDSQTTSPSKESLTLSQLFHDLCALPQHVSSSLRYAVNRCKLDAVFERILDKSEQSNLRRGSFYNDSDIAAIGSPSTGYIHNGYVETETNGIDLPEELKKAENDSQTTSPSKESLTLSQLFHDLCALPQHVSSSLRYAVNRCKLDAVFERILDKSEQSNLRRGSFYNDSDIAAIGSPSTGYIHNGYVETET</sequence>
<dbReference type="Proteomes" id="UP000095300">
    <property type="component" value="Unassembled WGS sequence"/>
</dbReference>
<evidence type="ECO:0000313" key="11">
    <source>
        <dbReference type="Proteomes" id="UP000095300"/>
    </source>
</evidence>
<feature type="transmembrane region" description="Helical" evidence="8">
    <location>
        <begin position="840"/>
        <end position="860"/>
    </location>
</feature>
<dbReference type="InterPro" id="IPR027417">
    <property type="entry name" value="P-loop_NTPase"/>
</dbReference>
<protein>
    <recommendedName>
        <fullName evidence="9">ABC transporter domain-containing protein</fullName>
    </recommendedName>
</protein>
<feature type="transmembrane region" description="Helical" evidence="8">
    <location>
        <begin position="661"/>
        <end position="683"/>
    </location>
</feature>
<dbReference type="InterPro" id="IPR026082">
    <property type="entry name" value="ABCA"/>
</dbReference>
<evidence type="ECO:0000313" key="10">
    <source>
        <dbReference type="EnsemblMetazoa" id="SCAU000611-PA"/>
    </source>
</evidence>
<evidence type="ECO:0000256" key="3">
    <source>
        <dbReference type="ARBA" id="ARBA00022741"/>
    </source>
</evidence>
<keyword evidence="4" id="KW-0067">ATP-binding</keyword>
<comment type="subcellular location">
    <subcellularLocation>
        <location evidence="1">Membrane</location>
        <topology evidence="1">Multi-pass membrane protein</topology>
    </subcellularLocation>
</comment>
<evidence type="ECO:0000259" key="9">
    <source>
        <dbReference type="PROSITE" id="PS50893"/>
    </source>
</evidence>
<evidence type="ECO:0000256" key="4">
    <source>
        <dbReference type="ARBA" id="ARBA00022840"/>
    </source>
</evidence>
<dbReference type="GO" id="GO:0016887">
    <property type="term" value="F:ATP hydrolysis activity"/>
    <property type="evidence" value="ECO:0007669"/>
    <property type="project" value="InterPro"/>
</dbReference>
<dbReference type="InterPro" id="IPR003439">
    <property type="entry name" value="ABC_transporter-like_ATP-bd"/>
</dbReference>
<feature type="transmembrane region" description="Helical" evidence="8">
    <location>
        <begin position="1420"/>
        <end position="1440"/>
    </location>
</feature>
<keyword evidence="5 8" id="KW-1133">Transmembrane helix</keyword>
<dbReference type="InterPro" id="IPR013525">
    <property type="entry name" value="ABC2_TM"/>
</dbReference>
<dbReference type="VEuPathDB" id="VectorBase:SCAU000611"/>
<evidence type="ECO:0000256" key="2">
    <source>
        <dbReference type="ARBA" id="ARBA00022692"/>
    </source>
</evidence>
<dbReference type="PROSITE" id="PS50893">
    <property type="entry name" value="ABC_TRANSPORTER_2"/>
    <property type="match status" value="2"/>
</dbReference>
<dbReference type="Gene3D" id="3.40.50.300">
    <property type="entry name" value="P-loop containing nucleotide triphosphate hydrolases"/>
    <property type="match status" value="2"/>
</dbReference>
<feature type="compositionally biased region" description="Polar residues" evidence="7">
    <location>
        <begin position="500"/>
        <end position="512"/>
    </location>
</feature>
<evidence type="ECO:0000256" key="1">
    <source>
        <dbReference type="ARBA" id="ARBA00004141"/>
    </source>
</evidence>
<evidence type="ECO:0000256" key="5">
    <source>
        <dbReference type="ARBA" id="ARBA00022989"/>
    </source>
</evidence>
<dbReference type="CDD" id="cd03263">
    <property type="entry name" value="ABC_subfamily_A"/>
    <property type="match status" value="2"/>
</dbReference>
<feature type="domain" description="ABC transporter" evidence="9">
    <location>
        <begin position="885"/>
        <end position="1110"/>
    </location>
</feature>
<feature type="region of interest" description="Disordered" evidence="7">
    <location>
        <begin position="461"/>
        <end position="512"/>
    </location>
</feature>
<dbReference type="SMART" id="SM00382">
    <property type="entry name" value="AAA"/>
    <property type="match status" value="2"/>
</dbReference>
<dbReference type="GO" id="GO:0005524">
    <property type="term" value="F:ATP binding"/>
    <property type="evidence" value="ECO:0007669"/>
    <property type="project" value="UniProtKB-KW"/>
</dbReference>